<protein>
    <submittedName>
        <fullName evidence="1">Uncharacterized protein</fullName>
    </submittedName>
</protein>
<dbReference type="EMBL" id="CP033896">
    <property type="protein sequence ID" value="AZA14133.1"/>
    <property type="molecule type" value="Genomic_DNA"/>
</dbReference>
<dbReference type="Proteomes" id="UP000269019">
    <property type="component" value="Chromosome"/>
</dbReference>
<keyword evidence="2" id="KW-1185">Reference proteome</keyword>
<gene>
    <name evidence="1" type="ORF">CCHOA_08725</name>
</gene>
<dbReference type="AlphaFoldDB" id="A0A3G6J8M9"/>
<proteinExistence type="predicted"/>
<evidence type="ECO:0000313" key="1">
    <source>
        <dbReference type="EMBL" id="AZA14133.1"/>
    </source>
</evidence>
<accession>A0A3G6J8M9</accession>
<dbReference type="KEGG" id="ccho:CCHOA_08725"/>
<organism evidence="1 2">
    <name type="scientific">Corynebacterium choanae</name>
    <dbReference type="NCBI Taxonomy" id="1862358"/>
    <lineage>
        <taxon>Bacteria</taxon>
        <taxon>Bacillati</taxon>
        <taxon>Actinomycetota</taxon>
        <taxon>Actinomycetes</taxon>
        <taxon>Mycobacteriales</taxon>
        <taxon>Corynebacteriaceae</taxon>
        <taxon>Corynebacterium</taxon>
    </lineage>
</organism>
<evidence type="ECO:0000313" key="2">
    <source>
        <dbReference type="Proteomes" id="UP000269019"/>
    </source>
</evidence>
<reference evidence="1 2" key="1">
    <citation type="submission" date="2018-11" db="EMBL/GenBank/DDBJ databases">
        <authorList>
            <person name="Kleinhagauer T."/>
            <person name="Glaeser S.P."/>
            <person name="Spergser J."/>
            <person name="Ruckert C."/>
            <person name="Kaempfer P."/>
            <person name="Busse H.-J."/>
        </authorList>
    </citation>
    <scope>NUCLEOTIDE SEQUENCE [LARGE SCALE GENOMIC DNA]</scope>
    <source>
        <strain evidence="1 2">200CH</strain>
    </source>
</reference>
<name>A0A3G6J8M9_9CORY</name>
<sequence>MPQRFFRMLFIRPPNDESPVICSQRKIPSAAITEKLVATLPLIDIAQDLLAPVVKFRGPPGRK</sequence>